<protein>
    <recommendedName>
        <fullName evidence="4">Lipoprotein</fullName>
    </recommendedName>
</protein>
<sequence>MKKLIFIFSILMFLVSCSSKGSPLDFMESVQSTNLSAETGGLEVLNASEQEVIAQRGEPLDRGEIQAKSDQKSREVVLEYDNYQYILSEGRVVSYSLKPGQATAKQLQIGDDEARIAELYGENYYTRKQDKLSIKGYLDKENKRVIEFIVDQNKVAMVVVSELSWFNK</sequence>
<proteinExistence type="predicted"/>
<comment type="caution">
    <text evidence="2">The sequence shown here is derived from an EMBL/GenBank/DDBJ whole genome shotgun (WGS) entry which is preliminary data.</text>
</comment>
<feature type="signal peptide" evidence="1">
    <location>
        <begin position="1"/>
        <end position="21"/>
    </location>
</feature>
<dbReference type="Proteomes" id="UP001500340">
    <property type="component" value="Unassembled WGS sequence"/>
</dbReference>
<feature type="chain" id="PRO_5047317448" description="Lipoprotein" evidence="1">
    <location>
        <begin position="22"/>
        <end position="168"/>
    </location>
</feature>
<dbReference type="RefSeq" id="WP_343861198.1">
    <property type="nucleotide sequence ID" value="NZ_BAAACX010000009.1"/>
</dbReference>
<keyword evidence="3" id="KW-1185">Reference proteome</keyword>
<name>A0ABN0YDH7_9BACL</name>
<accession>A0ABN0YDH7</accession>
<reference evidence="2 3" key="1">
    <citation type="journal article" date="2019" name="Int. J. Syst. Evol. Microbiol.">
        <title>The Global Catalogue of Microorganisms (GCM) 10K type strain sequencing project: providing services to taxonomists for standard genome sequencing and annotation.</title>
        <authorList>
            <consortium name="The Broad Institute Genomics Platform"/>
            <consortium name="The Broad Institute Genome Sequencing Center for Infectious Disease"/>
            <person name="Wu L."/>
            <person name="Ma J."/>
        </authorList>
    </citation>
    <scope>NUCLEOTIDE SEQUENCE [LARGE SCALE GENOMIC DNA]</scope>
    <source>
        <strain evidence="2 3">JCM 12774</strain>
    </source>
</reference>
<gene>
    <name evidence="2" type="ORF">GCM10008933_23490</name>
</gene>
<evidence type="ECO:0000256" key="1">
    <source>
        <dbReference type="SAM" id="SignalP"/>
    </source>
</evidence>
<keyword evidence="1" id="KW-0732">Signal</keyword>
<evidence type="ECO:0000313" key="3">
    <source>
        <dbReference type="Proteomes" id="UP001500340"/>
    </source>
</evidence>
<organism evidence="2 3">
    <name type="scientific">Paenibacillus motobuensis</name>
    <dbReference type="NCBI Taxonomy" id="295324"/>
    <lineage>
        <taxon>Bacteria</taxon>
        <taxon>Bacillati</taxon>
        <taxon>Bacillota</taxon>
        <taxon>Bacilli</taxon>
        <taxon>Bacillales</taxon>
        <taxon>Paenibacillaceae</taxon>
        <taxon>Paenibacillus</taxon>
    </lineage>
</organism>
<evidence type="ECO:0000313" key="2">
    <source>
        <dbReference type="EMBL" id="GAA0391912.1"/>
    </source>
</evidence>
<dbReference type="EMBL" id="BAAACX010000009">
    <property type="protein sequence ID" value="GAA0391912.1"/>
    <property type="molecule type" value="Genomic_DNA"/>
</dbReference>
<dbReference type="PROSITE" id="PS51257">
    <property type="entry name" value="PROKAR_LIPOPROTEIN"/>
    <property type="match status" value="1"/>
</dbReference>
<evidence type="ECO:0008006" key="4">
    <source>
        <dbReference type="Google" id="ProtNLM"/>
    </source>
</evidence>